<feature type="compositionally biased region" description="Basic and acidic residues" evidence="1">
    <location>
        <begin position="699"/>
        <end position="712"/>
    </location>
</feature>
<feature type="region of interest" description="Disordered" evidence="1">
    <location>
        <begin position="271"/>
        <end position="345"/>
    </location>
</feature>
<accession>A0A9P0AFX9</accession>
<feature type="compositionally biased region" description="Low complexity" evidence="1">
    <location>
        <begin position="332"/>
        <end position="345"/>
    </location>
</feature>
<evidence type="ECO:0000313" key="3">
    <source>
        <dbReference type="Proteomes" id="UP001152759"/>
    </source>
</evidence>
<dbReference type="AlphaFoldDB" id="A0A9P0AFX9"/>
<evidence type="ECO:0000313" key="2">
    <source>
        <dbReference type="EMBL" id="CAH0392284.1"/>
    </source>
</evidence>
<feature type="compositionally biased region" description="Low complexity" evidence="1">
    <location>
        <begin position="14"/>
        <end position="24"/>
    </location>
</feature>
<evidence type="ECO:0000256" key="1">
    <source>
        <dbReference type="SAM" id="MobiDB-lite"/>
    </source>
</evidence>
<feature type="compositionally biased region" description="Polar residues" evidence="1">
    <location>
        <begin position="717"/>
        <end position="727"/>
    </location>
</feature>
<feature type="compositionally biased region" description="Basic and acidic residues" evidence="1">
    <location>
        <begin position="317"/>
        <end position="326"/>
    </location>
</feature>
<sequence length="727" mass="79606">MQIATMNDDEEPHSSQSNSHCSSSGVENISSLNNITNGFNGNQNNLTGLYSSPGSSSCIDSSLHNDCGKHCTGAKPKPKHLTCNIPNGTAGGECSRKVNNIANGDSHYRINSDEANLSAFDSYVRNNVDSQQTVDKCPPKVGNCVDDDSSSGNEDEYCIYTYKEPQDRMADLPSSFYQLNVGPPREEVDRNSSPDMDYLEMDFDPGPSYGLDSEENSECSEVQPANDQNMSNSDIPLLFKNLLKSDNQTNNLSTLQDCGRFDLDKPSCSRDHMCRPEGLNVNKMNNDSSKSERNPNLPETVPRNEMCQSSTSTEVSQRVEEVRDTKGSNSVSPSLSADALPCSSSSSSLSYRLSKHSADLYSPGESWSDSIGELSPDSHQLNLNSALYHCVMAKRLILDKQSSFVEPDLSNLNENGSESPDNAAPAIEQTMIWAEQEAARKQTSQLGVSACGATAVINAMVALGVHVLVDKVKAGVNTRFRADCSPLPEYLFSRSVAGASHFDLIRGLHHASNNLIYAKFFHMYPKRNICLSSWLASWIKKGAVPILTLNLQAGGAGTEADWWHHQMVYGVGSRGVFLTNPLSCRSEATLLPQLSSPSILLIRRSDIISRWSPDTDLRPLTRHQDPLWKKLNVLGQVVNVLRQHARNENLTKHISIPAVYRSGVTLAALRDSPAGQELMHTPEELPLFVKASSPVQNRGENDKEKSKNESKSPAEPFSSNNKPLSSS</sequence>
<protein>
    <submittedName>
        <fullName evidence="2">Uncharacterized protein</fullName>
    </submittedName>
</protein>
<dbReference type="Proteomes" id="UP001152759">
    <property type="component" value="Chromosome 6"/>
</dbReference>
<proteinExistence type="predicted"/>
<feature type="compositionally biased region" description="Polar residues" evidence="1">
    <location>
        <begin position="306"/>
        <end position="316"/>
    </location>
</feature>
<gene>
    <name evidence="2" type="ORF">BEMITA_LOCUS10817</name>
</gene>
<feature type="region of interest" description="Disordered" evidence="1">
    <location>
        <begin position="1"/>
        <end position="26"/>
    </location>
</feature>
<feature type="region of interest" description="Disordered" evidence="1">
    <location>
        <begin position="202"/>
        <end position="233"/>
    </location>
</feature>
<dbReference type="EMBL" id="OU963867">
    <property type="protein sequence ID" value="CAH0392284.1"/>
    <property type="molecule type" value="Genomic_DNA"/>
</dbReference>
<dbReference type="OrthoDB" id="10064600at2759"/>
<feature type="compositionally biased region" description="Polar residues" evidence="1">
    <location>
        <begin position="219"/>
        <end position="233"/>
    </location>
</feature>
<feature type="region of interest" description="Disordered" evidence="1">
    <location>
        <begin position="683"/>
        <end position="727"/>
    </location>
</feature>
<organism evidence="2 3">
    <name type="scientific">Bemisia tabaci</name>
    <name type="common">Sweetpotato whitefly</name>
    <name type="synonym">Aleurodes tabaci</name>
    <dbReference type="NCBI Taxonomy" id="7038"/>
    <lineage>
        <taxon>Eukaryota</taxon>
        <taxon>Metazoa</taxon>
        <taxon>Ecdysozoa</taxon>
        <taxon>Arthropoda</taxon>
        <taxon>Hexapoda</taxon>
        <taxon>Insecta</taxon>
        <taxon>Pterygota</taxon>
        <taxon>Neoptera</taxon>
        <taxon>Paraneoptera</taxon>
        <taxon>Hemiptera</taxon>
        <taxon>Sternorrhyncha</taxon>
        <taxon>Aleyrodoidea</taxon>
        <taxon>Aleyrodidae</taxon>
        <taxon>Aleyrodinae</taxon>
        <taxon>Bemisia</taxon>
    </lineage>
</organism>
<keyword evidence="3" id="KW-1185">Reference proteome</keyword>
<dbReference type="KEGG" id="btab:109036420"/>
<reference evidence="2" key="1">
    <citation type="submission" date="2021-12" db="EMBL/GenBank/DDBJ databases">
        <authorList>
            <person name="King R."/>
        </authorList>
    </citation>
    <scope>NUCLEOTIDE SEQUENCE</scope>
</reference>
<name>A0A9P0AFX9_BEMTA</name>